<comment type="pathway">
    <text evidence="1">Glycan biosynthesis; starch biosynthesis.</text>
</comment>
<feature type="compositionally biased region" description="Low complexity" evidence="5">
    <location>
        <begin position="236"/>
        <end position="246"/>
    </location>
</feature>
<feature type="compositionally biased region" description="Low complexity" evidence="5">
    <location>
        <begin position="418"/>
        <end position="449"/>
    </location>
</feature>
<evidence type="ECO:0000256" key="2">
    <source>
        <dbReference type="ARBA" id="ARBA00022676"/>
    </source>
</evidence>
<feature type="compositionally biased region" description="Low complexity" evidence="5">
    <location>
        <begin position="256"/>
        <end position="274"/>
    </location>
</feature>
<dbReference type="OrthoDB" id="512920at2759"/>
<keyword evidence="2" id="KW-0328">Glycosyltransferase</keyword>
<dbReference type="Proteomes" id="UP000239649">
    <property type="component" value="Unassembled WGS sequence"/>
</dbReference>
<dbReference type="InterPro" id="IPR013534">
    <property type="entry name" value="Starch_synth_cat_dom"/>
</dbReference>
<evidence type="ECO:0000259" key="6">
    <source>
        <dbReference type="Pfam" id="PF08323"/>
    </source>
</evidence>
<evidence type="ECO:0000256" key="1">
    <source>
        <dbReference type="ARBA" id="ARBA00004727"/>
    </source>
</evidence>
<dbReference type="GO" id="GO:0019252">
    <property type="term" value="P:starch biosynthetic process"/>
    <property type="evidence" value="ECO:0007669"/>
    <property type="project" value="UniProtKB-UniPathway"/>
</dbReference>
<protein>
    <submittedName>
        <fullName evidence="7">Granule-bound starch</fullName>
    </submittedName>
</protein>
<dbReference type="EMBL" id="LHPF02000007">
    <property type="protein sequence ID" value="PSC73312.1"/>
    <property type="molecule type" value="Genomic_DNA"/>
</dbReference>
<dbReference type="Pfam" id="PF08323">
    <property type="entry name" value="Glyco_transf_5"/>
    <property type="match status" value="1"/>
</dbReference>
<dbReference type="Gene3D" id="3.40.50.2000">
    <property type="entry name" value="Glycogen Phosphorylase B"/>
    <property type="match status" value="5"/>
</dbReference>
<name>A0A2P6VGU3_9CHLO</name>
<feature type="domain" description="Starch synthase catalytic" evidence="6">
    <location>
        <begin position="279"/>
        <end position="327"/>
    </location>
</feature>
<dbReference type="UniPathway" id="UPA00152"/>
<dbReference type="PANTHER" id="PTHR45825:SF2">
    <property type="entry name" value="STARCH SYNTHASE 2, CHLOROPLASTIC_AMYLOPLASTIC"/>
    <property type="match status" value="1"/>
</dbReference>
<dbReference type="SUPFAM" id="SSF53756">
    <property type="entry name" value="UDP-Glycosyltransferase/glycogen phosphorylase"/>
    <property type="match status" value="2"/>
</dbReference>
<reference evidence="7 8" key="1">
    <citation type="journal article" date="2018" name="Plant J.">
        <title>Genome sequences of Chlorella sorokiniana UTEX 1602 and Micractinium conductrix SAG 241.80: implications to maltose excretion by a green alga.</title>
        <authorList>
            <person name="Arriola M.B."/>
            <person name="Velmurugan N."/>
            <person name="Zhang Y."/>
            <person name="Plunkett M.H."/>
            <person name="Hondzo H."/>
            <person name="Barney B.M."/>
        </authorList>
    </citation>
    <scope>NUCLEOTIDE SEQUENCE [LARGE SCALE GENOMIC DNA]</scope>
    <source>
        <strain evidence="7 8">SAG 241.80</strain>
    </source>
</reference>
<dbReference type="AlphaFoldDB" id="A0A2P6VGU3"/>
<evidence type="ECO:0000313" key="7">
    <source>
        <dbReference type="EMBL" id="PSC73312.1"/>
    </source>
</evidence>
<gene>
    <name evidence="7" type="ORF">C2E20_3420</name>
</gene>
<feature type="region of interest" description="Disordered" evidence="5">
    <location>
        <begin position="226"/>
        <end position="274"/>
    </location>
</feature>
<evidence type="ECO:0000256" key="3">
    <source>
        <dbReference type="ARBA" id="ARBA00022679"/>
    </source>
</evidence>
<sequence>MEEGSDTGGSGGEVLARHADLWVCQQAGVQRVFVDHPLFASSDIYGGTAGGGKGVYTYLEAGAEHPDLELRYSVLCQAALAAPVLLERAAGGGGGGGGGGEHSQATAVQTHLPIVYVANDWPTALLLLRLQYSVRAAAAAGGAAAPVDAAAAHGAAELQQLLVQRLGSSAAAAYCIHNLAYQGLLAAESFPRLSLPPAALPALCTSAEWRDVLQQLEVQQGQLGRWQAGGGSDAVQPRQQPGSQQRGQEDASYEPAHAQQQQQAQQSGSESDAGAAAEAAGTCASGQLNQMRSALLAADCLVTVSRGYAAEVQQPGPNGCGLHDILAARGVSGIMNGIDCVEWDPATDPHLPPLGRYTAATAAQGKALMKAWLQERVGLDVRPDVPLIGFVGRLTQQKGVDVLLGAAPALLAAASVPPAPSRWRPVASDPPAWPAAAGGMAPGAPADVAQAGEQHGDPGTGGDVGAAATGGRRTHRGSARPAAAAAAAALCQPLCAAAGVSNAPRSSTLAVPPPPEESEVQLVLLGTGEPWMEAALLGLSQSFPRQAAGITTFSEELAHWIMAAADYVLVPSRFEPCGLVAQAGARYGAVPIVCAVGGLKDLVTPEVGYTVPAFNLDGTAADHRQNVQQLLRVVRKAASEYGTARYRALQQRCMELDVSWERPAAEWEALLAGVVAQRARHAQQQQPQEVH</sequence>
<keyword evidence="4" id="KW-0750">Starch biosynthesis</keyword>
<comment type="caution">
    <text evidence="7">The sequence shown here is derived from an EMBL/GenBank/DDBJ whole genome shotgun (WGS) entry which is preliminary data.</text>
</comment>
<dbReference type="GO" id="GO:0016757">
    <property type="term" value="F:glycosyltransferase activity"/>
    <property type="evidence" value="ECO:0007669"/>
    <property type="project" value="UniProtKB-KW"/>
</dbReference>
<accession>A0A2P6VGU3</accession>
<keyword evidence="8" id="KW-1185">Reference proteome</keyword>
<evidence type="ECO:0000256" key="4">
    <source>
        <dbReference type="ARBA" id="ARBA00022922"/>
    </source>
</evidence>
<evidence type="ECO:0000313" key="8">
    <source>
        <dbReference type="Proteomes" id="UP000239649"/>
    </source>
</evidence>
<feature type="region of interest" description="Disordered" evidence="5">
    <location>
        <begin position="418"/>
        <end position="479"/>
    </location>
</feature>
<proteinExistence type="predicted"/>
<organism evidence="7 8">
    <name type="scientific">Micractinium conductrix</name>
    <dbReference type="NCBI Taxonomy" id="554055"/>
    <lineage>
        <taxon>Eukaryota</taxon>
        <taxon>Viridiplantae</taxon>
        <taxon>Chlorophyta</taxon>
        <taxon>core chlorophytes</taxon>
        <taxon>Trebouxiophyceae</taxon>
        <taxon>Chlorellales</taxon>
        <taxon>Chlorellaceae</taxon>
        <taxon>Chlorella clade</taxon>
        <taxon>Micractinium</taxon>
    </lineage>
</organism>
<dbReference type="PANTHER" id="PTHR45825">
    <property type="entry name" value="GRANULE-BOUND STARCH SYNTHASE 1, CHLOROPLASTIC/AMYLOPLASTIC"/>
    <property type="match status" value="1"/>
</dbReference>
<evidence type="ECO:0000256" key="5">
    <source>
        <dbReference type="SAM" id="MobiDB-lite"/>
    </source>
</evidence>
<dbReference type="STRING" id="554055.A0A2P6VGU3"/>
<keyword evidence="3" id="KW-0808">Transferase</keyword>